<accession>A0ABN7VT78</accession>
<keyword evidence="2" id="KW-1185">Reference proteome</keyword>
<name>A0ABN7VT78_GIGMA</name>
<comment type="caution">
    <text evidence="1">The sequence shown here is derived from an EMBL/GenBank/DDBJ whole genome shotgun (WGS) entry which is preliminary data.</text>
</comment>
<evidence type="ECO:0000313" key="1">
    <source>
        <dbReference type="EMBL" id="CAG8798163.1"/>
    </source>
</evidence>
<gene>
    <name evidence="1" type="ORF">GMARGA_LOCUS22544</name>
</gene>
<reference evidence="1 2" key="1">
    <citation type="submission" date="2021-06" db="EMBL/GenBank/DDBJ databases">
        <authorList>
            <person name="Kallberg Y."/>
            <person name="Tangrot J."/>
            <person name="Rosling A."/>
        </authorList>
    </citation>
    <scope>NUCLEOTIDE SEQUENCE [LARGE SCALE GENOMIC DNA]</scope>
    <source>
        <strain evidence="1 2">120-4 pot B 10/14</strain>
    </source>
</reference>
<protein>
    <submittedName>
        <fullName evidence="1">1337_t:CDS:1</fullName>
    </submittedName>
</protein>
<sequence>MTNKKWNVYFDDNEADTWSILNFHEAWIKKYKNEDSGKLQFQKANNALVRSLRSIIKNCRDNKKVDKAKFILNIKVKRGDDINDLWLNLNINKRANAICNNSYIFEAGPLVNNKNAQLLEDYCLLFNDDNEEELSQLIDDHILNEETNLPQFNEINFELKTQGTRPYKVTAEKETQNQYKIANNLKKLWIEIVKDKVNNRKVIIPEMEVFGISSFKRKLRMYVLGYSGSYYIKEVDNATIPKDFTEMEEFIYFFEAILKWAVSVRVLHIIIR</sequence>
<evidence type="ECO:0000313" key="2">
    <source>
        <dbReference type="Proteomes" id="UP000789901"/>
    </source>
</evidence>
<organism evidence="1 2">
    <name type="scientific">Gigaspora margarita</name>
    <dbReference type="NCBI Taxonomy" id="4874"/>
    <lineage>
        <taxon>Eukaryota</taxon>
        <taxon>Fungi</taxon>
        <taxon>Fungi incertae sedis</taxon>
        <taxon>Mucoromycota</taxon>
        <taxon>Glomeromycotina</taxon>
        <taxon>Glomeromycetes</taxon>
        <taxon>Diversisporales</taxon>
        <taxon>Gigasporaceae</taxon>
        <taxon>Gigaspora</taxon>
    </lineage>
</organism>
<dbReference type="Proteomes" id="UP000789901">
    <property type="component" value="Unassembled WGS sequence"/>
</dbReference>
<dbReference type="EMBL" id="CAJVQB010021860">
    <property type="protein sequence ID" value="CAG8798163.1"/>
    <property type="molecule type" value="Genomic_DNA"/>
</dbReference>
<proteinExistence type="predicted"/>